<dbReference type="Proteomes" id="UP000240883">
    <property type="component" value="Unassembled WGS sequence"/>
</dbReference>
<sequence length="310" mass="36577">MAELPQDTARPGSKDNSLPSPESQASSSIKELQEAFGPLLLSRKENLKRPPATYYPKWTGTFRLYDFPRELRDAIYFHLLFRPRGITYRPGSTLAWPFEDNAFQCVFVTSRQVYEEALEVFFRYNTLHLSRSTLTPGKMRLFPDKTAGIVQKVQVDCSLVWEWYKPSSYNFNKLWQTSLKQALLAERFFPRLRDYKVVWQSHSVHLNSGVTLDPMDKMSDKPEEAQLSMWLQWLRDAFERDRLTPPKWLRVHLQGDHAHAQASFNQALDSFRAELASRPGREEELEQSGRRWIEEYWPESKRRTRKKRRA</sequence>
<dbReference type="PANTHER" id="PTHR42085:SF2">
    <property type="entry name" value="F-BOX DOMAIN-CONTAINING PROTEIN"/>
    <property type="match status" value="1"/>
</dbReference>
<gene>
    <name evidence="2" type="ORF">BS50DRAFT_268754</name>
</gene>
<dbReference type="InterPro" id="IPR038883">
    <property type="entry name" value="AN11006-like"/>
</dbReference>
<evidence type="ECO:0000313" key="2">
    <source>
        <dbReference type="EMBL" id="PSN70842.1"/>
    </source>
</evidence>
<proteinExistence type="predicted"/>
<keyword evidence="3" id="KW-1185">Reference proteome</keyword>
<dbReference type="EMBL" id="KZ678131">
    <property type="protein sequence ID" value="PSN70842.1"/>
    <property type="molecule type" value="Genomic_DNA"/>
</dbReference>
<accession>A0A2T2NZL4</accession>
<evidence type="ECO:0000313" key="3">
    <source>
        <dbReference type="Proteomes" id="UP000240883"/>
    </source>
</evidence>
<protein>
    <submittedName>
        <fullName evidence="2">Uncharacterized protein</fullName>
    </submittedName>
</protein>
<dbReference type="AlphaFoldDB" id="A0A2T2NZL4"/>
<evidence type="ECO:0000256" key="1">
    <source>
        <dbReference type="SAM" id="MobiDB-lite"/>
    </source>
</evidence>
<name>A0A2T2NZL4_CORCC</name>
<reference evidence="2 3" key="1">
    <citation type="journal article" date="2018" name="Front. Microbiol.">
        <title>Genome-Wide Analysis of Corynespora cassiicola Leaf Fall Disease Putative Effectors.</title>
        <authorList>
            <person name="Lopez D."/>
            <person name="Ribeiro S."/>
            <person name="Label P."/>
            <person name="Fumanal B."/>
            <person name="Venisse J.S."/>
            <person name="Kohler A."/>
            <person name="de Oliveira R.R."/>
            <person name="Labutti K."/>
            <person name="Lipzen A."/>
            <person name="Lail K."/>
            <person name="Bauer D."/>
            <person name="Ohm R.A."/>
            <person name="Barry K.W."/>
            <person name="Spatafora J."/>
            <person name="Grigoriev I.V."/>
            <person name="Martin F.M."/>
            <person name="Pujade-Renaud V."/>
        </authorList>
    </citation>
    <scope>NUCLEOTIDE SEQUENCE [LARGE SCALE GENOMIC DNA]</scope>
    <source>
        <strain evidence="2 3">Philippines</strain>
    </source>
</reference>
<organism evidence="2 3">
    <name type="scientific">Corynespora cassiicola Philippines</name>
    <dbReference type="NCBI Taxonomy" id="1448308"/>
    <lineage>
        <taxon>Eukaryota</taxon>
        <taxon>Fungi</taxon>
        <taxon>Dikarya</taxon>
        <taxon>Ascomycota</taxon>
        <taxon>Pezizomycotina</taxon>
        <taxon>Dothideomycetes</taxon>
        <taxon>Pleosporomycetidae</taxon>
        <taxon>Pleosporales</taxon>
        <taxon>Corynesporascaceae</taxon>
        <taxon>Corynespora</taxon>
    </lineage>
</organism>
<dbReference type="OrthoDB" id="5372935at2759"/>
<feature type="region of interest" description="Disordered" evidence="1">
    <location>
        <begin position="1"/>
        <end position="30"/>
    </location>
</feature>
<dbReference type="PANTHER" id="PTHR42085">
    <property type="entry name" value="F-BOX DOMAIN-CONTAINING PROTEIN"/>
    <property type="match status" value="1"/>
</dbReference>
<feature type="compositionally biased region" description="Low complexity" evidence="1">
    <location>
        <begin position="17"/>
        <end position="28"/>
    </location>
</feature>